<dbReference type="GO" id="GO:0008757">
    <property type="term" value="F:S-adenosylmethionine-dependent methyltransferase activity"/>
    <property type="evidence" value="ECO:0007669"/>
    <property type="project" value="InterPro"/>
</dbReference>
<evidence type="ECO:0000313" key="2">
    <source>
        <dbReference type="EMBL" id="NUU64031.1"/>
    </source>
</evidence>
<dbReference type="EMBL" id="JABWCS010000221">
    <property type="protein sequence ID" value="NUU64031.1"/>
    <property type="molecule type" value="Genomic_DNA"/>
</dbReference>
<proteinExistence type="predicted"/>
<reference evidence="2" key="1">
    <citation type="submission" date="2020-06" db="EMBL/GenBank/DDBJ databases">
        <title>Paenibacillus sp. nov., isolated from soil.</title>
        <authorList>
            <person name="Seo Y.L."/>
        </authorList>
    </citation>
    <scope>NUCLEOTIDE SEQUENCE [LARGE SCALE GENOMIC DNA]</scope>
    <source>
        <strain evidence="2">JW14</strain>
    </source>
</reference>
<feature type="domain" description="Methyltransferase type 11" evidence="1">
    <location>
        <begin position="50"/>
        <end position="150"/>
    </location>
</feature>
<dbReference type="InterPro" id="IPR029063">
    <property type="entry name" value="SAM-dependent_MTases_sf"/>
</dbReference>
<comment type="caution">
    <text evidence="2">The sequence shown here is derived from an EMBL/GenBank/DDBJ whole genome shotgun (WGS) entry which is preliminary data.</text>
</comment>
<keyword evidence="3" id="KW-1185">Reference proteome</keyword>
<keyword evidence="2" id="KW-0808">Transferase</keyword>
<protein>
    <submittedName>
        <fullName evidence="2">Methyltransferase domain-containing protein</fullName>
    </submittedName>
</protein>
<evidence type="ECO:0000313" key="3">
    <source>
        <dbReference type="Proteomes" id="UP000564806"/>
    </source>
</evidence>
<evidence type="ECO:0000259" key="1">
    <source>
        <dbReference type="Pfam" id="PF08241"/>
    </source>
</evidence>
<dbReference type="SUPFAM" id="SSF53335">
    <property type="entry name" value="S-adenosyl-L-methionine-dependent methyltransferases"/>
    <property type="match status" value="1"/>
</dbReference>
<dbReference type="GO" id="GO:0032259">
    <property type="term" value="P:methylation"/>
    <property type="evidence" value="ECO:0007669"/>
    <property type="project" value="UniProtKB-KW"/>
</dbReference>
<dbReference type="CDD" id="cd02440">
    <property type="entry name" value="AdoMet_MTases"/>
    <property type="match status" value="1"/>
</dbReference>
<dbReference type="Proteomes" id="UP000564806">
    <property type="component" value="Unassembled WGS sequence"/>
</dbReference>
<gene>
    <name evidence="2" type="ORF">HPT30_27145</name>
</gene>
<sequence>MHRNLHDALLFFYKFLRMPMQIGSITPSSASLAKKMIEYVPWQQATAIAELGAGSGAITQYIASAKSKHTQVLLFEKDVELRQKLTERYPGFPSYPDASRLDTALRQQGLEDEKLDCILSGLPFFNFPQQLRDILMEQISTALKPGGLFIAFQYSQQMRKQLHQQFEIEHVHFVPLNMPPAFVYVCRKKPPLLHSDSHPLAEGAACK</sequence>
<dbReference type="RefSeq" id="WP_175374398.1">
    <property type="nucleotide sequence ID" value="NZ_JABWCS010000221.1"/>
</dbReference>
<dbReference type="Pfam" id="PF08241">
    <property type="entry name" value="Methyltransf_11"/>
    <property type="match status" value="1"/>
</dbReference>
<keyword evidence="2" id="KW-0489">Methyltransferase</keyword>
<organism evidence="2 3">
    <name type="scientific">Paenibacillus agri</name>
    <dbReference type="NCBI Taxonomy" id="2744309"/>
    <lineage>
        <taxon>Bacteria</taxon>
        <taxon>Bacillati</taxon>
        <taxon>Bacillota</taxon>
        <taxon>Bacilli</taxon>
        <taxon>Bacillales</taxon>
        <taxon>Paenibacillaceae</taxon>
        <taxon>Paenibacillus</taxon>
    </lineage>
</organism>
<accession>A0A850F1W2</accession>
<dbReference type="AlphaFoldDB" id="A0A850F1W2"/>
<name>A0A850F1W2_9BACL</name>
<dbReference type="InterPro" id="IPR013216">
    <property type="entry name" value="Methyltransf_11"/>
</dbReference>
<dbReference type="Gene3D" id="3.40.50.150">
    <property type="entry name" value="Vaccinia Virus protein VP39"/>
    <property type="match status" value="1"/>
</dbReference>